<name>A0ABY4RKE9_9BACL</name>
<dbReference type="Proteomes" id="UP001057134">
    <property type="component" value="Chromosome"/>
</dbReference>
<reference evidence="2" key="1">
    <citation type="submission" date="2018-02" db="EMBL/GenBank/DDBJ databases">
        <authorList>
            <person name="Kim S.-K."/>
            <person name="Jung H.-I."/>
            <person name="Lee S.-W."/>
        </authorList>
    </citation>
    <scope>NUCLEOTIDE SEQUENCE</scope>
    <source>
        <strain evidence="2">SK3146</strain>
    </source>
</reference>
<reference evidence="2" key="2">
    <citation type="journal article" date="2021" name="J Anim Sci Technol">
        <title>Complete genome sequence of Paenibacillus konkukensis sp. nov. SK3146 as a potential probiotic strain.</title>
        <authorList>
            <person name="Jung H.I."/>
            <person name="Park S."/>
            <person name="Niu K.M."/>
            <person name="Lee S.W."/>
            <person name="Kothari D."/>
            <person name="Yi K.J."/>
            <person name="Kim S.K."/>
        </authorList>
    </citation>
    <scope>NUCLEOTIDE SEQUENCE</scope>
    <source>
        <strain evidence="2">SK3146</strain>
    </source>
</reference>
<organism evidence="2 3">
    <name type="scientific">Paenibacillus konkukensis</name>
    <dbReference type="NCBI Taxonomy" id="2020716"/>
    <lineage>
        <taxon>Bacteria</taxon>
        <taxon>Bacillati</taxon>
        <taxon>Bacillota</taxon>
        <taxon>Bacilli</taxon>
        <taxon>Bacillales</taxon>
        <taxon>Paenibacillaceae</taxon>
        <taxon>Paenibacillus</taxon>
    </lineage>
</organism>
<gene>
    <name evidence="2" type="ORF">SK3146_01101</name>
</gene>
<evidence type="ECO:0000313" key="2">
    <source>
        <dbReference type="EMBL" id="UQZ81944.1"/>
    </source>
</evidence>
<feature type="transmembrane region" description="Helical" evidence="1">
    <location>
        <begin position="56"/>
        <end position="73"/>
    </location>
</feature>
<feature type="transmembrane region" description="Helical" evidence="1">
    <location>
        <begin position="105"/>
        <end position="129"/>
    </location>
</feature>
<evidence type="ECO:0000313" key="3">
    <source>
        <dbReference type="Proteomes" id="UP001057134"/>
    </source>
</evidence>
<sequence length="212" mass="23265">MNPGYLSLLLMVVALILFASGWKDIIVRGITSKVILLFFVCWLVASQLTVPAAGGRVNLCVAVLLVFAAYTLWTMRGFVYRLHMLSVGALLGSLCFFMQETIHLIPALFLGGTEVSIALIIGLLASVLIQIPSVQLAALSIGLLLAELYRGYLHQDYAGLQIGYQSFQDRWWLTVFMSRSLSLITGFGLLACKKSVNWMTEGIKRRGGGDSE</sequence>
<dbReference type="RefSeq" id="WP_249864137.1">
    <property type="nucleotide sequence ID" value="NZ_CP027059.1"/>
</dbReference>
<keyword evidence="3" id="KW-1185">Reference proteome</keyword>
<accession>A0ABY4RKE9</accession>
<feature type="transmembrane region" description="Helical" evidence="1">
    <location>
        <begin position="6"/>
        <end position="22"/>
    </location>
</feature>
<proteinExistence type="predicted"/>
<keyword evidence="1" id="KW-0812">Transmembrane</keyword>
<keyword evidence="1" id="KW-0472">Membrane</keyword>
<protein>
    <submittedName>
        <fullName evidence="2">Uncharacterized protein</fullName>
    </submittedName>
</protein>
<keyword evidence="1" id="KW-1133">Transmembrane helix</keyword>
<evidence type="ECO:0000256" key="1">
    <source>
        <dbReference type="SAM" id="Phobius"/>
    </source>
</evidence>
<dbReference type="EMBL" id="CP027059">
    <property type="protein sequence ID" value="UQZ81944.1"/>
    <property type="molecule type" value="Genomic_DNA"/>
</dbReference>
<feature type="transmembrane region" description="Helical" evidence="1">
    <location>
        <begin position="80"/>
        <end position="99"/>
    </location>
</feature>
<feature type="transmembrane region" description="Helical" evidence="1">
    <location>
        <begin position="136"/>
        <end position="152"/>
    </location>
</feature>
<feature type="transmembrane region" description="Helical" evidence="1">
    <location>
        <begin position="34"/>
        <end position="50"/>
    </location>
</feature>